<dbReference type="PANTHER" id="PTHR30273">
    <property type="entry name" value="PERIPLASMIC SIGNAL SENSOR AND SIGMA FACTOR ACTIVATOR FECR-RELATED"/>
    <property type="match status" value="1"/>
</dbReference>
<dbReference type="PANTHER" id="PTHR30273:SF2">
    <property type="entry name" value="PROTEIN FECR"/>
    <property type="match status" value="1"/>
</dbReference>
<feature type="transmembrane region" description="Helical" evidence="2">
    <location>
        <begin position="100"/>
        <end position="119"/>
    </location>
</feature>
<evidence type="ECO:0000256" key="1">
    <source>
        <dbReference type="SAM" id="MobiDB-lite"/>
    </source>
</evidence>
<keyword evidence="2" id="KW-1133">Transmembrane helix</keyword>
<dbReference type="GO" id="GO:0016989">
    <property type="term" value="F:sigma factor antagonist activity"/>
    <property type="evidence" value="ECO:0007669"/>
    <property type="project" value="TreeGrafter"/>
</dbReference>
<proteinExistence type="predicted"/>
<accession>A0A934V737</accession>
<dbReference type="RefSeq" id="WP_200350679.1">
    <property type="nucleotide sequence ID" value="NZ_BAABHZ010000008.1"/>
</dbReference>
<feature type="region of interest" description="Disordered" evidence="1">
    <location>
        <begin position="314"/>
        <end position="344"/>
    </location>
</feature>
<evidence type="ECO:0000259" key="3">
    <source>
        <dbReference type="Pfam" id="PF04773"/>
    </source>
</evidence>
<keyword evidence="2" id="KW-0472">Membrane</keyword>
<dbReference type="EMBL" id="JAENIK010000009">
    <property type="protein sequence ID" value="MBK1815722.1"/>
    <property type="molecule type" value="Genomic_DNA"/>
</dbReference>
<name>A0A934V737_9BACT</name>
<keyword evidence="5" id="KW-1185">Reference proteome</keyword>
<evidence type="ECO:0000313" key="4">
    <source>
        <dbReference type="EMBL" id="MBK1815722.1"/>
    </source>
</evidence>
<sequence>MPNPSSQPFDRLEELLVAAASRRLTTEERRVLNEILRTDSAARSHAARWLIDDAILANQLREAAAIGIFGGAPEWAAVGDRQAAAKQTATRAAVRNRRPLALAIAAALAICGAVLWFNFAKNEPTVARFGALDGCQWVKADNEPKTGDGLKAGQIIEISGGRAEINFSCGAVTTLEGPCIFEVKSGKEALLVLGNCSTRAEHPDSKGFVLRTRTSTIVDLGTRFAARVAPDGHSHVEVTEGEVAVHLPGERSPHLLRLGDSLSLEPGRARVMVRIERGDESPDFRFPSIAPPSDSDYADARQGFASISLGSGTLRAQHQHNGRSGPVEKLLNGRGQSTQDQPEDSVFFEDDTRGSLLLDLGRKVGIEKINTYSWHENFMTKVNRLRAQQCYRLYGSDRDSPPSITDEPEAAGWTLIARVNTDEHFAVRNLLDRPAQQACSITSQTGSLGRYRYLLWAVEPTRVPDKETLNHTFYGEFDVYAKP</sequence>
<organism evidence="4 5">
    <name type="scientific">Luteolibacter yonseiensis</name>
    <dbReference type="NCBI Taxonomy" id="1144680"/>
    <lineage>
        <taxon>Bacteria</taxon>
        <taxon>Pseudomonadati</taxon>
        <taxon>Verrucomicrobiota</taxon>
        <taxon>Verrucomicrobiia</taxon>
        <taxon>Verrucomicrobiales</taxon>
        <taxon>Verrucomicrobiaceae</taxon>
        <taxon>Luteolibacter</taxon>
    </lineage>
</organism>
<feature type="domain" description="FecR protein" evidence="3">
    <location>
        <begin position="189"/>
        <end position="243"/>
    </location>
</feature>
<dbReference type="InterPro" id="IPR012373">
    <property type="entry name" value="Ferrdict_sens_TM"/>
</dbReference>
<comment type="caution">
    <text evidence="4">The sequence shown here is derived from an EMBL/GenBank/DDBJ whole genome shotgun (WGS) entry which is preliminary data.</text>
</comment>
<dbReference type="Proteomes" id="UP000600139">
    <property type="component" value="Unassembled WGS sequence"/>
</dbReference>
<dbReference type="InterPro" id="IPR006860">
    <property type="entry name" value="FecR"/>
</dbReference>
<gene>
    <name evidence="4" type="ORF">JIN84_08845</name>
</gene>
<dbReference type="Pfam" id="PF04773">
    <property type="entry name" value="FecR"/>
    <property type="match status" value="1"/>
</dbReference>
<reference evidence="4" key="1">
    <citation type="submission" date="2021-01" db="EMBL/GenBank/DDBJ databases">
        <title>Modified the classification status of verrucomicrobia.</title>
        <authorList>
            <person name="Feng X."/>
        </authorList>
    </citation>
    <scope>NUCLEOTIDE SEQUENCE</scope>
    <source>
        <strain evidence="4">JCM 18052</strain>
    </source>
</reference>
<keyword evidence="2" id="KW-0812">Transmembrane</keyword>
<evidence type="ECO:0000313" key="5">
    <source>
        <dbReference type="Proteomes" id="UP000600139"/>
    </source>
</evidence>
<dbReference type="Gene3D" id="2.60.120.1440">
    <property type="match status" value="1"/>
</dbReference>
<dbReference type="AlphaFoldDB" id="A0A934V737"/>
<protein>
    <submittedName>
        <fullName evidence="4">FecR domain-containing protein</fullName>
    </submittedName>
</protein>
<evidence type="ECO:0000256" key="2">
    <source>
        <dbReference type="SAM" id="Phobius"/>
    </source>
</evidence>